<dbReference type="RefSeq" id="WP_310925664.1">
    <property type="nucleotide sequence ID" value="NZ_JAMQOP010000004.1"/>
</dbReference>
<reference evidence="1 2" key="1">
    <citation type="submission" date="2022-06" db="EMBL/GenBank/DDBJ databases">
        <title>Halogeometricum sp. a new haloarchaeum isolate from saline soil.</title>
        <authorList>
            <person name="Strakova D."/>
            <person name="Galisteo C."/>
            <person name="Sanchez-Porro C."/>
            <person name="Ventosa A."/>
        </authorList>
    </citation>
    <scope>NUCLEOTIDE SEQUENCE [LARGE SCALE GENOMIC DNA]</scope>
    <source>
        <strain evidence="1 2">S1BR25-6</strain>
    </source>
</reference>
<accession>A0ABU2GIZ8</accession>
<proteinExistence type="predicted"/>
<name>A0ABU2GIZ8_9EURY</name>
<protein>
    <recommendedName>
        <fullName evidence="3">DUF1059 domain-containing protein</fullName>
    </recommendedName>
</protein>
<comment type="caution">
    <text evidence="1">The sequence shown here is derived from an EMBL/GenBank/DDBJ whole genome shotgun (WGS) entry which is preliminary data.</text>
</comment>
<gene>
    <name evidence="1" type="ORF">NDI76_18530</name>
</gene>
<evidence type="ECO:0000313" key="2">
    <source>
        <dbReference type="Proteomes" id="UP001257060"/>
    </source>
</evidence>
<evidence type="ECO:0000313" key="1">
    <source>
        <dbReference type="EMBL" id="MDS0300749.1"/>
    </source>
</evidence>
<sequence length="51" mass="5558">MTSLYRVNCTDCSFSATVVGGFEDALETVAVHRRRVGANPAAHFVNIHHLS</sequence>
<evidence type="ECO:0008006" key="3">
    <source>
        <dbReference type="Google" id="ProtNLM"/>
    </source>
</evidence>
<dbReference type="Proteomes" id="UP001257060">
    <property type="component" value="Unassembled WGS sequence"/>
</dbReference>
<keyword evidence="2" id="KW-1185">Reference proteome</keyword>
<dbReference type="EMBL" id="JAMQOP010000004">
    <property type="protein sequence ID" value="MDS0300749.1"/>
    <property type="molecule type" value="Genomic_DNA"/>
</dbReference>
<organism evidence="1 2">
    <name type="scientific">Halogeometricum salsisoli</name>
    <dbReference type="NCBI Taxonomy" id="2950536"/>
    <lineage>
        <taxon>Archaea</taxon>
        <taxon>Methanobacteriati</taxon>
        <taxon>Methanobacteriota</taxon>
        <taxon>Stenosarchaea group</taxon>
        <taxon>Halobacteria</taxon>
        <taxon>Halobacteriales</taxon>
        <taxon>Haloferacaceae</taxon>
        <taxon>Halogeometricum</taxon>
    </lineage>
</organism>